<proteinExistence type="inferred from homology"/>
<evidence type="ECO:0000256" key="2">
    <source>
        <dbReference type="SAM" id="MobiDB-lite"/>
    </source>
</evidence>
<dbReference type="Pfam" id="PF00071">
    <property type="entry name" value="Ras"/>
    <property type="match status" value="1"/>
</dbReference>
<dbReference type="SMART" id="SM00174">
    <property type="entry name" value="RHO"/>
    <property type="match status" value="1"/>
</dbReference>
<dbReference type="SUPFAM" id="SSF52540">
    <property type="entry name" value="P-loop containing nucleoside triphosphate hydrolases"/>
    <property type="match status" value="1"/>
</dbReference>
<feature type="compositionally biased region" description="Low complexity" evidence="2">
    <location>
        <begin position="7"/>
        <end position="19"/>
    </location>
</feature>
<dbReference type="InterPro" id="IPR001806">
    <property type="entry name" value="Small_GTPase"/>
</dbReference>
<dbReference type="PRINTS" id="PR00449">
    <property type="entry name" value="RASTRNSFRMNG"/>
</dbReference>
<evidence type="ECO:0000313" key="3">
    <source>
        <dbReference type="EMBL" id="KAL1882116.1"/>
    </source>
</evidence>
<dbReference type="EMBL" id="JAZHXJ010000016">
    <property type="protein sequence ID" value="KAL1882116.1"/>
    <property type="molecule type" value="Genomic_DNA"/>
</dbReference>
<evidence type="ECO:0008006" key="5">
    <source>
        <dbReference type="Google" id="ProtNLM"/>
    </source>
</evidence>
<dbReference type="SMART" id="SM00175">
    <property type="entry name" value="RAB"/>
    <property type="match status" value="1"/>
</dbReference>
<feature type="region of interest" description="Disordered" evidence="2">
    <location>
        <begin position="1"/>
        <end position="20"/>
    </location>
</feature>
<reference evidence="3 4" key="1">
    <citation type="journal article" date="2024" name="Commun. Biol.">
        <title>Comparative genomic analysis of thermophilic fungi reveals convergent evolutionary adaptations and gene losses.</title>
        <authorList>
            <person name="Steindorff A.S."/>
            <person name="Aguilar-Pontes M.V."/>
            <person name="Robinson A.J."/>
            <person name="Andreopoulos B."/>
            <person name="LaButti K."/>
            <person name="Kuo A."/>
            <person name="Mondo S."/>
            <person name="Riley R."/>
            <person name="Otillar R."/>
            <person name="Haridas S."/>
            <person name="Lipzen A."/>
            <person name="Grimwood J."/>
            <person name="Schmutz J."/>
            <person name="Clum A."/>
            <person name="Reid I.D."/>
            <person name="Moisan M.C."/>
            <person name="Butler G."/>
            <person name="Nguyen T.T.M."/>
            <person name="Dewar K."/>
            <person name="Conant G."/>
            <person name="Drula E."/>
            <person name="Henrissat B."/>
            <person name="Hansel C."/>
            <person name="Singer S."/>
            <person name="Hutchinson M.I."/>
            <person name="de Vries R.P."/>
            <person name="Natvig D.O."/>
            <person name="Powell A.J."/>
            <person name="Tsang A."/>
            <person name="Grigoriev I.V."/>
        </authorList>
    </citation>
    <scope>NUCLEOTIDE SEQUENCE [LARGE SCALE GENOMIC DNA]</scope>
    <source>
        <strain evidence="3 4">ATCC 24622</strain>
    </source>
</reference>
<dbReference type="PROSITE" id="PS51421">
    <property type="entry name" value="RAS"/>
    <property type="match status" value="1"/>
</dbReference>
<name>A0ABR3Y2K0_9PEZI</name>
<evidence type="ECO:0000256" key="1">
    <source>
        <dbReference type="ARBA" id="ARBA00006270"/>
    </source>
</evidence>
<evidence type="ECO:0000313" key="4">
    <source>
        <dbReference type="Proteomes" id="UP001586593"/>
    </source>
</evidence>
<organism evidence="3 4">
    <name type="scientific">Phialemonium thermophilum</name>
    <dbReference type="NCBI Taxonomy" id="223376"/>
    <lineage>
        <taxon>Eukaryota</taxon>
        <taxon>Fungi</taxon>
        <taxon>Dikarya</taxon>
        <taxon>Ascomycota</taxon>
        <taxon>Pezizomycotina</taxon>
        <taxon>Sordariomycetes</taxon>
        <taxon>Sordariomycetidae</taxon>
        <taxon>Cephalothecales</taxon>
        <taxon>Cephalothecaceae</taxon>
        <taxon>Phialemonium</taxon>
    </lineage>
</organism>
<accession>A0ABR3Y2K0</accession>
<dbReference type="SMART" id="SM00173">
    <property type="entry name" value="RAS"/>
    <property type="match status" value="1"/>
</dbReference>
<dbReference type="PANTHER" id="PTHR47979">
    <property type="entry name" value="DRAB11-RELATED"/>
    <property type="match status" value="1"/>
</dbReference>
<dbReference type="InterPro" id="IPR050209">
    <property type="entry name" value="Rab_GTPases_membrane_traffic"/>
</dbReference>
<comment type="similarity">
    <text evidence="1">Belongs to the small GTPase superfamily. Rab family.</text>
</comment>
<sequence>MTRPRRSSAASEESTGTTGDQELGSMYDYLAKIILLGPSGSGKSCLLHRFVKNEWRVLSSQTIGVEFASKIIKVGSGARRKRIKLQLWDTAGTERFRSVSRSYYRGAAGAILVYDITSHNSFMGLQPFLNDARALASPNLTAVLVGNKLDLATDALIDTSLPTPTPSNASISSIPYANSAGTSVTDATANATPNGSAVGSTAESYTSSSSTAGGGLHTLGLGAQLRATVAPEGREVSAAEASRWASAAGIPVTMEVSALSGEGVDEVFGRLARMILTKIELGDIDPDDPMSGIQYGDAGVGWNAGASDGGSVRSGMTADEIGASGVPRRRARRGRNARLAAGLREWEDVFTLSGGRRRGSACGC</sequence>
<dbReference type="CDD" id="cd00154">
    <property type="entry name" value="Rab"/>
    <property type="match status" value="1"/>
</dbReference>
<gene>
    <name evidence="3" type="ORF">VTK73DRAFT_2207</name>
</gene>
<protein>
    <recommendedName>
        <fullName evidence="5">GTP-binding protein ypt4</fullName>
    </recommendedName>
</protein>
<dbReference type="Proteomes" id="UP001586593">
    <property type="component" value="Unassembled WGS sequence"/>
</dbReference>
<keyword evidence="4" id="KW-1185">Reference proteome</keyword>
<dbReference type="NCBIfam" id="TIGR00231">
    <property type="entry name" value="small_GTP"/>
    <property type="match status" value="1"/>
</dbReference>
<dbReference type="InterPro" id="IPR005225">
    <property type="entry name" value="Small_GTP-bd"/>
</dbReference>
<comment type="caution">
    <text evidence="3">The sequence shown here is derived from an EMBL/GenBank/DDBJ whole genome shotgun (WGS) entry which is preliminary data.</text>
</comment>
<dbReference type="PROSITE" id="PS51419">
    <property type="entry name" value="RAB"/>
    <property type="match status" value="1"/>
</dbReference>
<dbReference type="InterPro" id="IPR027417">
    <property type="entry name" value="P-loop_NTPase"/>
</dbReference>
<dbReference type="Gene3D" id="3.40.50.300">
    <property type="entry name" value="P-loop containing nucleotide triphosphate hydrolases"/>
    <property type="match status" value="2"/>
</dbReference>